<dbReference type="Proteomes" id="UP001497680">
    <property type="component" value="Unassembled WGS sequence"/>
</dbReference>
<dbReference type="EMBL" id="MU394290">
    <property type="protein sequence ID" value="KAI6090669.1"/>
    <property type="molecule type" value="Genomic_DNA"/>
</dbReference>
<evidence type="ECO:0000313" key="1">
    <source>
        <dbReference type="EMBL" id="KAI6090669.1"/>
    </source>
</evidence>
<sequence length="556" mass="61188">MRTQVPHRWEWVADKKRKATLAKIPVEWILPEHVIKDAASRRKITGSFIEALLSDRECAITNITSPVLIERICERQYTSTEVTLAYCKRAAFAHQLNNCLHEIFFSDAIKAAGELDAYLANTGETSGPLHGLPVSLKDQFHVKDVETTMGYVSWVGTFEGEKGTGQEFNVESQLVEELKSLGAVLYCKTSCPQTLLLGETVNNLIGSTMNPVNQLLSCGGSSGGEGALLALGGSTIGVGTDIGGSVRIPASFCGVYSIKPSFGRFSYRKVANNDPGQTIVNSAIGFMSTSLPALDLFMESILSTKPWLRDPDVVEIPWRPHLKQQPKKLCFAVMRNDGMCTPHPPIARGVGIAVEAAKRAGHEVVDWQPPPHSEGVAIHGACLGADGGHDVWKQLAILHEPLIPQMEEMYGGGPTDPMPVPEYQDYALKRLRYTARYMEYWNSTVEFTGTGRPVDAVIMPVAPHAAVIPNRYFHYGYTEIADLLNFTAVAIPITTVDKSVDQTPDKFEPLNDEDLKNWKAYDADIYDGAPVGIQLLGRRFDEEHMISIAEEFVKLL</sequence>
<proteinExistence type="predicted"/>
<protein>
    <submittedName>
        <fullName evidence="1">Amidase signature domain-containing protein</fullName>
    </submittedName>
</protein>
<reference evidence="1 2" key="1">
    <citation type="journal article" date="2022" name="New Phytol.">
        <title>Ecological generalism drives hyperdiversity of secondary metabolite gene clusters in xylarialean endophytes.</title>
        <authorList>
            <person name="Franco M.E.E."/>
            <person name="Wisecaver J.H."/>
            <person name="Arnold A.E."/>
            <person name="Ju Y.M."/>
            <person name="Slot J.C."/>
            <person name="Ahrendt S."/>
            <person name="Moore L.P."/>
            <person name="Eastman K.E."/>
            <person name="Scott K."/>
            <person name="Konkel Z."/>
            <person name="Mondo S.J."/>
            <person name="Kuo A."/>
            <person name="Hayes R.D."/>
            <person name="Haridas S."/>
            <person name="Andreopoulos B."/>
            <person name="Riley R."/>
            <person name="LaButti K."/>
            <person name="Pangilinan J."/>
            <person name="Lipzen A."/>
            <person name="Amirebrahimi M."/>
            <person name="Yan J."/>
            <person name="Adam C."/>
            <person name="Keymanesh K."/>
            <person name="Ng V."/>
            <person name="Louie K."/>
            <person name="Northen T."/>
            <person name="Drula E."/>
            <person name="Henrissat B."/>
            <person name="Hsieh H.M."/>
            <person name="Youens-Clark K."/>
            <person name="Lutzoni F."/>
            <person name="Miadlikowska J."/>
            <person name="Eastwood D.C."/>
            <person name="Hamelin R.C."/>
            <person name="Grigoriev I.V."/>
            <person name="U'Ren J.M."/>
        </authorList>
    </citation>
    <scope>NUCLEOTIDE SEQUENCE [LARGE SCALE GENOMIC DNA]</scope>
    <source>
        <strain evidence="1 2">ER1909</strain>
    </source>
</reference>
<keyword evidence="2" id="KW-1185">Reference proteome</keyword>
<gene>
    <name evidence="1" type="ORF">F4821DRAFT_228771</name>
</gene>
<organism evidence="1 2">
    <name type="scientific">Hypoxylon rubiginosum</name>
    <dbReference type="NCBI Taxonomy" id="110542"/>
    <lineage>
        <taxon>Eukaryota</taxon>
        <taxon>Fungi</taxon>
        <taxon>Dikarya</taxon>
        <taxon>Ascomycota</taxon>
        <taxon>Pezizomycotina</taxon>
        <taxon>Sordariomycetes</taxon>
        <taxon>Xylariomycetidae</taxon>
        <taxon>Xylariales</taxon>
        <taxon>Hypoxylaceae</taxon>
        <taxon>Hypoxylon</taxon>
    </lineage>
</organism>
<name>A0ACC0DDA2_9PEZI</name>
<accession>A0ACC0DDA2</accession>
<evidence type="ECO:0000313" key="2">
    <source>
        <dbReference type="Proteomes" id="UP001497680"/>
    </source>
</evidence>
<comment type="caution">
    <text evidence="1">The sequence shown here is derived from an EMBL/GenBank/DDBJ whole genome shotgun (WGS) entry which is preliminary data.</text>
</comment>